<proteinExistence type="predicted"/>
<dbReference type="AlphaFoldDB" id="M2LQQ8"/>
<evidence type="ECO:0000313" key="2">
    <source>
        <dbReference type="EMBL" id="EMC96767.1"/>
    </source>
</evidence>
<dbReference type="HOGENOM" id="CLU_871489_0_0_1"/>
<feature type="compositionally biased region" description="Polar residues" evidence="1">
    <location>
        <begin position="105"/>
        <end position="124"/>
    </location>
</feature>
<evidence type="ECO:0000256" key="1">
    <source>
        <dbReference type="SAM" id="MobiDB-lite"/>
    </source>
</evidence>
<protein>
    <submittedName>
        <fullName evidence="2">Uncharacterized protein</fullName>
    </submittedName>
</protein>
<dbReference type="eggNOG" id="ENOG502SXMF">
    <property type="taxonomic scope" value="Eukaryota"/>
</dbReference>
<dbReference type="KEGG" id="bcom:BAUCODRAFT_488905"/>
<gene>
    <name evidence="2" type="ORF">BAUCODRAFT_488905</name>
</gene>
<feature type="compositionally biased region" description="Low complexity" evidence="1">
    <location>
        <begin position="93"/>
        <end position="104"/>
    </location>
</feature>
<organism evidence="2 3">
    <name type="scientific">Baudoinia panamericana (strain UAMH 10762)</name>
    <name type="common">Angels' share fungus</name>
    <name type="synonym">Baudoinia compniacensis (strain UAMH 10762)</name>
    <dbReference type="NCBI Taxonomy" id="717646"/>
    <lineage>
        <taxon>Eukaryota</taxon>
        <taxon>Fungi</taxon>
        <taxon>Dikarya</taxon>
        <taxon>Ascomycota</taxon>
        <taxon>Pezizomycotina</taxon>
        <taxon>Dothideomycetes</taxon>
        <taxon>Dothideomycetidae</taxon>
        <taxon>Mycosphaerellales</taxon>
        <taxon>Teratosphaeriaceae</taxon>
        <taxon>Baudoinia</taxon>
    </lineage>
</organism>
<dbReference type="RefSeq" id="XP_007676674.1">
    <property type="nucleotide sequence ID" value="XM_007678484.1"/>
</dbReference>
<accession>M2LQQ8</accession>
<evidence type="ECO:0000313" key="3">
    <source>
        <dbReference type="Proteomes" id="UP000011761"/>
    </source>
</evidence>
<name>M2LQQ8_BAUPA</name>
<dbReference type="STRING" id="717646.M2LQQ8"/>
<sequence>MSVSGSDSEAEPSSRASAYVAHVHTGPSLAAALRAHTSQPPIVDYTTQSLEEEDRFQSFVASVYSFPAGNESVPRVVPKRRDSGTDSMAVTHSRSATLDSLSSSKRTPSLRSGSTAETVSTVKTPSDADSFGQPSILVEVDGALGLPDDSTRLSCPYRFLNCHITCDDIAEWDTHCRSHFRGTLPRTARCDFHGCDWAMTASSGDEAWSHRLRHLNLHHPAQRVVVRRERADQAMIGWLWQARVLQGPAMTELRQHGQLGESTSAYLVTADPRRDRRRQVRIDADTNPVVCPVFTDDCVGAIIEQPKDAVMNLNRAFSD</sequence>
<dbReference type="EMBL" id="KB445555">
    <property type="protein sequence ID" value="EMC96767.1"/>
    <property type="molecule type" value="Genomic_DNA"/>
</dbReference>
<dbReference type="OrthoDB" id="409136at2759"/>
<keyword evidence="3" id="KW-1185">Reference proteome</keyword>
<feature type="region of interest" description="Disordered" evidence="1">
    <location>
        <begin position="71"/>
        <end position="128"/>
    </location>
</feature>
<dbReference type="Proteomes" id="UP000011761">
    <property type="component" value="Unassembled WGS sequence"/>
</dbReference>
<dbReference type="GeneID" id="19114836"/>
<reference evidence="2 3" key="1">
    <citation type="journal article" date="2012" name="PLoS Pathog.">
        <title>Diverse lifestyles and strategies of plant pathogenesis encoded in the genomes of eighteen Dothideomycetes fungi.</title>
        <authorList>
            <person name="Ohm R.A."/>
            <person name="Feau N."/>
            <person name="Henrissat B."/>
            <person name="Schoch C.L."/>
            <person name="Horwitz B.A."/>
            <person name="Barry K.W."/>
            <person name="Condon B.J."/>
            <person name="Copeland A.C."/>
            <person name="Dhillon B."/>
            <person name="Glaser F."/>
            <person name="Hesse C.N."/>
            <person name="Kosti I."/>
            <person name="LaButti K."/>
            <person name="Lindquist E.A."/>
            <person name="Lucas S."/>
            <person name="Salamov A.A."/>
            <person name="Bradshaw R.E."/>
            <person name="Ciuffetti L."/>
            <person name="Hamelin R.C."/>
            <person name="Kema G.H.J."/>
            <person name="Lawrence C."/>
            <person name="Scott J.A."/>
            <person name="Spatafora J.W."/>
            <person name="Turgeon B.G."/>
            <person name="de Wit P.J.G.M."/>
            <person name="Zhong S."/>
            <person name="Goodwin S.B."/>
            <person name="Grigoriev I.V."/>
        </authorList>
    </citation>
    <scope>NUCLEOTIDE SEQUENCE [LARGE SCALE GENOMIC DNA]</scope>
    <source>
        <strain evidence="2 3">UAMH 10762</strain>
    </source>
</reference>